<name>A0AAN7VVI3_9PEZI</name>
<protein>
    <recommendedName>
        <fullName evidence="3">F-box domain-containing protein</fullName>
    </recommendedName>
</protein>
<dbReference type="Proteomes" id="UP001310594">
    <property type="component" value="Unassembled WGS sequence"/>
</dbReference>
<comment type="caution">
    <text evidence="1">The sequence shown here is derived from an EMBL/GenBank/DDBJ whole genome shotgun (WGS) entry which is preliminary data.</text>
</comment>
<evidence type="ECO:0000313" key="2">
    <source>
        <dbReference type="Proteomes" id="UP001310594"/>
    </source>
</evidence>
<evidence type="ECO:0008006" key="3">
    <source>
        <dbReference type="Google" id="ProtNLM"/>
    </source>
</evidence>
<dbReference type="AlphaFoldDB" id="A0AAN7VVI3"/>
<organism evidence="1 2">
    <name type="scientific">Elasticomyces elasticus</name>
    <dbReference type="NCBI Taxonomy" id="574655"/>
    <lineage>
        <taxon>Eukaryota</taxon>
        <taxon>Fungi</taxon>
        <taxon>Dikarya</taxon>
        <taxon>Ascomycota</taxon>
        <taxon>Pezizomycotina</taxon>
        <taxon>Dothideomycetes</taxon>
        <taxon>Dothideomycetidae</taxon>
        <taxon>Mycosphaerellales</taxon>
        <taxon>Teratosphaeriaceae</taxon>
        <taxon>Elasticomyces</taxon>
    </lineage>
</organism>
<gene>
    <name evidence="1" type="ORF">LTR97_002582</name>
</gene>
<dbReference type="EMBL" id="JAVRQU010000003">
    <property type="protein sequence ID" value="KAK5705464.1"/>
    <property type="molecule type" value="Genomic_DNA"/>
</dbReference>
<accession>A0AAN7VVI3</accession>
<evidence type="ECO:0000313" key="1">
    <source>
        <dbReference type="EMBL" id="KAK5705464.1"/>
    </source>
</evidence>
<dbReference type="PROSITE" id="PS51257">
    <property type="entry name" value="PROKAR_LIPOPROTEIN"/>
    <property type="match status" value="1"/>
</dbReference>
<sequence length="293" mass="33186">MASRLISLPQELVDEIITWIPVGPPLVCLALSCSYFIRLAAPMVSQAIVNIEAPWAGHRLITVGESTTEMPPCLDEEVTRIAIARGMAVNHRDAVDAVGRDYYEEFVKNLLYNMKVGKAQFWRDESMLQYQCRRLPRTGKRKRSGFGREPSTQLTRPGLLHRLNPDEIELLDRFVFFPASDAQSPGVLRCLDLKEYVRDDFVASSAYAYSLGEVLCCFMQWTAQGEGNRGRWAGRTFDIRAQDQVDETWEDVSAEAVRLLEANHMRATDLWSTLRGRAPARCFVNAMHKGLVD</sequence>
<reference evidence="1" key="1">
    <citation type="submission" date="2023-08" db="EMBL/GenBank/DDBJ databases">
        <title>Black Yeasts Isolated from many extreme environments.</title>
        <authorList>
            <person name="Coleine C."/>
            <person name="Stajich J.E."/>
            <person name="Selbmann L."/>
        </authorList>
    </citation>
    <scope>NUCLEOTIDE SEQUENCE</scope>
    <source>
        <strain evidence="1">CCFEE 5810</strain>
    </source>
</reference>
<proteinExistence type="predicted"/>